<dbReference type="SMART" id="SM00345">
    <property type="entry name" value="HTH_GNTR"/>
    <property type="match status" value="1"/>
</dbReference>
<dbReference type="Gene3D" id="1.10.10.10">
    <property type="entry name" value="Winged helix-like DNA-binding domain superfamily/Winged helix DNA-binding domain"/>
    <property type="match status" value="1"/>
</dbReference>
<dbReference type="PANTHER" id="PTHR44846">
    <property type="entry name" value="MANNOSYL-D-GLYCERATE TRANSPORT/METABOLISM SYSTEM REPRESSOR MNGR-RELATED"/>
    <property type="match status" value="1"/>
</dbReference>
<feature type="domain" description="HTH gntR-type" evidence="4">
    <location>
        <begin position="14"/>
        <end position="82"/>
    </location>
</feature>
<evidence type="ECO:0000256" key="3">
    <source>
        <dbReference type="ARBA" id="ARBA00023163"/>
    </source>
</evidence>
<dbReference type="PANTHER" id="PTHR44846:SF17">
    <property type="entry name" value="GNTR-FAMILY TRANSCRIPTIONAL REGULATOR"/>
    <property type="match status" value="1"/>
</dbReference>
<dbReference type="AlphaFoldDB" id="B6GCT6"/>
<dbReference type="STRING" id="445975.COLSTE_01910"/>
<evidence type="ECO:0000313" key="5">
    <source>
        <dbReference type="EMBL" id="EEA89926.1"/>
    </source>
</evidence>
<dbReference type="InterPro" id="IPR028978">
    <property type="entry name" value="Chorismate_lyase_/UTRA_dom_sf"/>
</dbReference>
<accession>B6GCT6</accession>
<dbReference type="HOGENOM" id="CLU_063236_4_3_11"/>
<dbReference type="SUPFAM" id="SSF64288">
    <property type="entry name" value="Chorismate lyase-like"/>
    <property type="match status" value="1"/>
</dbReference>
<reference evidence="5 6" key="2">
    <citation type="submission" date="2008-10" db="EMBL/GenBank/DDBJ databases">
        <authorList>
            <person name="Fulton L."/>
            <person name="Clifton S."/>
            <person name="Fulton B."/>
            <person name="Xu J."/>
            <person name="Minx P."/>
            <person name="Pepin K.H."/>
            <person name="Johnson M."/>
            <person name="Thiruvilangam P."/>
            <person name="Bhonagiri V."/>
            <person name="Nash W.E."/>
            <person name="Mardis E.R."/>
            <person name="Wilson R.K."/>
        </authorList>
    </citation>
    <scope>NUCLEOTIDE SEQUENCE [LARGE SCALE GENOMIC DNA]</scope>
    <source>
        <strain evidence="5 6">DSM 13279</strain>
    </source>
</reference>
<keyword evidence="1" id="KW-0805">Transcription regulation</keyword>
<dbReference type="InterPro" id="IPR011663">
    <property type="entry name" value="UTRA"/>
</dbReference>
<dbReference type="InterPro" id="IPR036390">
    <property type="entry name" value="WH_DNA-bd_sf"/>
</dbReference>
<dbReference type="GO" id="GO:0003700">
    <property type="term" value="F:DNA-binding transcription factor activity"/>
    <property type="evidence" value="ECO:0007669"/>
    <property type="project" value="InterPro"/>
</dbReference>
<gene>
    <name evidence="5" type="ORF">COLSTE_01910</name>
</gene>
<dbReference type="SUPFAM" id="SSF46785">
    <property type="entry name" value="Winged helix' DNA-binding domain"/>
    <property type="match status" value="1"/>
</dbReference>
<dbReference type="Proteomes" id="UP000003560">
    <property type="component" value="Unassembled WGS sequence"/>
</dbReference>
<keyword evidence="2" id="KW-0238">DNA-binding</keyword>
<name>B6GCT6_9ACTN</name>
<evidence type="ECO:0000313" key="6">
    <source>
        <dbReference type="Proteomes" id="UP000003560"/>
    </source>
</evidence>
<dbReference type="eggNOG" id="COG2188">
    <property type="taxonomic scope" value="Bacteria"/>
</dbReference>
<dbReference type="Gene3D" id="3.40.1410.10">
    <property type="entry name" value="Chorismate lyase-like"/>
    <property type="match status" value="1"/>
</dbReference>
<protein>
    <submittedName>
        <fullName evidence="5">Transcriptional regulator, GntR family</fullName>
    </submittedName>
</protein>
<reference evidence="5 6" key="1">
    <citation type="submission" date="2008-10" db="EMBL/GenBank/DDBJ databases">
        <title>Draft genome sequence of Collinsella stercoris (DSM 13279).</title>
        <authorList>
            <person name="Sudarsanam P."/>
            <person name="Ley R."/>
            <person name="Guruge J."/>
            <person name="Turnbaugh P.J."/>
            <person name="Mahowald M."/>
            <person name="Liep D."/>
            <person name="Gordon J."/>
        </authorList>
    </citation>
    <scope>NUCLEOTIDE SEQUENCE [LARGE SCALE GENOMIC DNA]</scope>
    <source>
        <strain evidence="5 6">DSM 13279</strain>
    </source>
</reference>
<sequence>MPGGMLKVVVFMSAPKYLQIENQLRAEIEHGDFEPGERFYSNSDLIERFGASSITVIRALNDLAAEGFLVRHQGKGTFVSRSRRRRPVLISEVEKFDGEGTREKTEVLGLEFFEDVRREPVIVDRLQLAGDAGYGLVTRLRSWEGVSYQLQLSYIPARFLKRDVDPSYYESVYYRFAEDLGLHLSREASEERVRGLLDPPVFVSERLGLPSGVPCIQRERTTSLMDGSVAEYIVMYKRLDYFELKIEEQAR</sequence>
<keyword evidence="3" id="KW-0804">Transcription</keyword>
<organism evidence="5 6">
    <name type="scientific">Collinsella stercoris DSM 13279</name>
    <dbReference type="NCBI Taxonomy" id="445975"/>
    <lineage>
        <taxon>Bacteria</taxon>
        <taxon>Bacillati</taxon>
        <taxon>Actinomycetota</taxon>
        <taxon>Coriobacteriia</taxon>
        <taxon>Coriobacteriales</taxon>
        <taxon>Coriobacteriaceae</taxon>
        <taxon>Collinsella</taxon>
    </lineage>
</organism>
<dbReference type="Pfam" id="PF00392">
    <property type="entry name" value="GntR"/>
    <property type="match status" value="1"/>
</dbReference>
<dbReference type="InterPro" id="IPR050679">
    <property type="entry name" value="Bact_HTH_transcr_reg"/>
</dbReference>
<dbReference type="GO" id="GO:0045892">
    <property type="term" value="P:negative regulation of DNA-templated transcription"/>
    <property type="evidence" value="ECO:0007669"/>
    <property type="project" value="TreeGrafter"/>
</dbReference>
<dbReference type="InterPro" id="IPR000524">
    <property type="entry name" value="Tscrpt_reg_HTH_GntR"/>
</dbReference>
<dbReference type="Pfam" id="PF07702">
    <property type="entry name" value="UTRA"/>
    <property type="match status" value="1"/>
</dbReference>
<evidence type="ECO:0000259" key="4">
    <source>
        <dbReference type="PROSITE" id="PS50949"/>
    </source>
</evidence>
<dbReference type="PROSITE" id="PS50949">
    <property type="entry name" value="HTH_GNTR"/>
    <property type="match status" value="1"/>
</dbReference>
<dbReference type="EMBL" id="ABXJ01000110">
    <property type="protein sequence ID" value="EEA89926.1"/>
    <property type="molecule type" value="Genomic_DNA"/>
</dbReference>
<dbReference type="SMART" id="SM00866">
    <property type="entry name" value="UTRA"/>
    <property type="match status" value="1"/>
</dbReference>
<keyword evidence="6" id="KW-1185">Reference proteome</keyword>
<evidence type="ECO:0000256" key="2">
    <source>
        <dbReference type="ARBA" id="ARBA00023125"/>
    </source>
</evidence>
<proteinExistence type="predicted"/>
<dbReference type="GO" id="GO:0003677">
    <property type="term" value="F:DNA binding"/>
    <property type="evidence" value="ECO:0007669"/>
    <property type="project" value="UniProtKB-KW"/>
</dbReference>
<evidence type="ECO:0000256" key="1">
    <source>
        <dbReference type="ARBA" id="ARBA00023015"/>
    </source>
</evidence>
<dbReference type="InterPro" id="IPR036388">
    <property type="entry name" value="WH-like_DNA-bd_sf"/>
</dbReference>
<comment type="caution">
    <text evidence="5">The sequence shown here is derived from an EMBL/GenBank/DDBJ whole genome shotgun (WGS) entry which is preliminary data.</text>
</comment>
<dbReference type="OrthoDB" id="7363114at2"/>
<dbReference type="CDD" id="cd07377">
    <property type="entry name" value="WHTH_GntR"/>
    <property type="match status" value="1"/>
</dbReference>